<evidence type="ECO:0000313" key="2">
    <source>
        <dbReference type="Proteomes" id="UP000248329"/>
    </source>
</evidence>
<accession>A0AC61L2C5</accession>
<comment type="caution">
    <text evidence="1">The sequence shown here is derived from an EMBL/GenBank/DDBJ whole genome shotgun (WGS) entry which is preliminary data.</text>
</comment>
<dbReference type="EMBL" id="PQXF01000015">
    <property type="protein sequence ID" value="PXF60494.1"/>
    <property type="molecule type" value="Genomic_DNA"/>
</dbReference>
<proteinExistence type="predicted"/>
<organism evidence="1 2">
    <name type="scientific">Candidatus Methanogaster sp</name>
    <dbReference type="NCBI Taxonomy" id="3386292"/>
    <lineage>
        <taxon>Archaea</taxon>
        <taxon>Methanobacteriati</taxon>
        <taxon>Methanobacteriota</taxon>
        <taxon>Stenosarchaea group</taxon>
        <taxon>Methanomicrobia</taxon>
        <taxon>Methanosarcinales</taxon>
        <taxon>ANME-2 cluster</taxon>
        <taxon>Candidatus Methanogasteraceae</taxon>
        <taxon>Candidatus Methanogaster</taxon>
    </lineage>
</organism>
<sequence>MTEALIELAHVWKIFGEGEAETVAVRDVSLTIEKGEFVAIIGTSGSGKSTLMNQIGILDTPTRGDVFINHHKVSDMSENERARVRRVELGFVFQQFNLIPTFTVLENVEIPMVLKEVEMDERREKASLILDSLELRHRLNYYPGQLSGGQQQRVAIARALVNDPGIILADEPTGNLDTKSGAMVFDILNSLRDQGKTIVLITHDPNLAGKTERTIRMQDGEVV</sequence>
<gene>
    <name evidence="1" type="ORF">C4B59_08885</name>
</gene>
<evidence type="ECO:0000313" key="1">
    <source>
        <dbReference type="EMBL" id="PXF60494.1"/>
    </source>
</evidence>
<protein>
    <submittedName>
        <fullName evidence="1">ABC transporter</fullName>
    </submittedName>
</protein>
<name>A0AC61L2C5_9EURY</name>
<dbReference type="Proteomes" id="UP000248329">
    <property type="component" value="Unassembled WGS sequence"/>
</dbReference>
<reference evidence="1" key="1">
    <citation type="submission" date="2018-01" db="EMBL/GenBank/DDBJ databases">
        <authorList>
            <person name="Krukenberg V."/>
        </authorList>
    </citation>
    <scope>NUCLEOTIDE SEQUENCE</scope>
    <source>
        <strain evidence="1">E20ANME2</strain>
    </source>
</reference>